<sequence length="149" mass="17960">MFCAHITTSYKIEFEKIRVHCYWPAKRRLDKQNLIFADFFVFLYFIRALQRTTRRSHNFLSEALIFAFARIFLLSSYLATVTQHLRKCEARDFEVWKYYEIERHVSLEALLVIGRIKIDYAVVICDSSVNSSSWMDRPKENLKTHKFYQ</sequence>
<dbReference type="VEuPathDB" id="VectorBase:GAUT018974"/>
<evidence type="ECO:0000256" key="1">
    <source>
        <dbReference type="SAM" id="Phobius"/>
    </source>
</evidence>
<protein>
    <submittedName>
        <fullName evidence="2">Uncharacterized protein</fullName>
    </submittedName>
</protein>
<dbReference type="AlphaFoldDB" id="A0A1A9UXH5"/>
<accession>A0A1A9UXH5</accession>
<keyword evidence="1" id="KW-0472">Membrane</keyword>
<organism evidence="2 3">
    <name type="scientific">Glossina austeni</name>
    <name type="common">Savannah tsetse fly</name>
    <dbReference type="NCBI Taxonomy" id="7395"/>
    <lineage>
        <taxon>Eukaryota</taxon>
        <taxon>Metazoa</taxon>
        <taxon>Ecdysozoa</taxon>
        <taxon>Arthropoda</taxon>
        <taxon>Hexapoda</taxon>
        <taxon>Insecta</taxon>
        <taxon>Pterygota</taxon>
        <taxon>Neoptera</taxon>
        <taxon>Endopterygota</taxon>
        <taxon>Diptera</taxon>
        <taxon>Brachycera</taxon>
        <taxon>Muscomorpha</taxon>
        <taxon>Hippoboscoidea</taxon>
        <taxon>Glossinidae</taxon>
        <taxon>Glossina</taxon>
    </lineage>
</organism>
<dbReference type="Proteomes" id="UP000078200">
    <property type="component" value="Unassembled WGS sequence"/>
</dbReference>
<keyword evidence="3" id="KW-1185">Reference proteome</keyword>
<evidence type="ECO:0000313" key="3">
    <source>
        <dbReference type="Proteomes" id="UP000078200"/>
    </source>
</evidence>
<name>A0A1A9UXH5_GLOAU</name>
<keyword evidence="1" id="KW-1133">Transmembrane helix</keyword>
<dbReference type="EnsemblMetazoa" id="GAUT018974-RA">
    <property type="protein sequence ID" value="GAUT018974-PA"/>
    <property type="gene ID" value="GAUT018974"/>
</dbReference>
<evidence type="ECO:0000313" key="2">
    <source>
        <dbReference type="EnsemblMetazoa" id="GAUT018974-PA"/>
    </source>
</evidence>
<keyword evidence="1" id="KW-0812">Transmembrane</keyword>
<proteinExistence type="predicted"/>
<reference evidence="2" key="1">
    <citation type="submission" date="2020-05" db="UniProtKB">
        <authorList>
            <consortium name="EnsemblMetazoa"/>
        </authorList>
    </citation>
    <scope>IDENTIFICATION</scope>
    <source>
        <strain evidence="2">TTRI</strain>
    </source>
</reference>
<feature type="transmembrane region" description="Helical" evidence="1">
    <location>
        <begin position="32"/>
        <end position="49"/>
    </location>
</feature>
<feature type="transmembrane region" description="Helical" evidence="1">
    <location>
        <begin position="61"/>
        <end position="79"/>
    </location>
</feature>